<dbReference type="Pfam" id="PF07722">
    <property type="entry name" value="Peptidase_C26"/>
    <property type="match status" value="1"/>
</dbReference>
<accession>A0ABU4HLY1</accession>
<dbReference type="InterPro" id="IPR011697">
    <property type="entry name" value="Peptidase_C26"/>
</dbReference>
<protein>
    <submittedName>
        <fullName evidence="1">Gamma-glutamyl-gamma-aminobutyrate hydrolase family protein</fullName>
    </submittedName>
</protein>
<evidence type="ECO:0000313" key="2">
    <source>
        <dbReference type="Proteomes" id="UP001284601"/>
    </source>
</evidence>
<dbReference type="PANTHER" id="PTHR43235:SF1">
    <property type="entry name" value="GLUTAMINE AMIDOTRANSFERASE PB2B2.05-RELATED"/>
    <property type="match status" value="1"/>
</dbReference>
<reference evidence="1 2" key="2">
    <citation type="submission" date="2023-10" db="EMBL/GenBank/DDBJ databases">
        <authorList>
            <person name="Han X.F."/>
        </authorList>
    </citation>
    <scope>NUCLEOTIDE SEQUENCE [LARGE SCALE GENOMIC DNA]</scope>
    <source>
        <strain evidence="1 2">KCTC 39840</strain>
    </source>
</reference>
<comment type="caution">
    <text evidence="1">The sequence shown here is derived from an EMBL/GenBank/DDBJ whole genome shotgun (WGS) entry which is preliminary data.</text>
</comment>
<dbReference type="InterPro" id="IPR029062">
    <property type="entry name" value="Class_I_gatase-like"/>
</dbReference>
<name>A0ABU4HLY1_9ACTN</name>
<organism evidence="1 2">
    <name type="scientific">Conexibacter stalactiti</name>
    <dbReference type="NCBI Taxonomy" id="1940611"/>
    <lineage>
        <taxon>Bacteria</taxon>
        <taxon>Bacillati</taxon>
        <taxon>Actinomycetota</taxon>
        <taxon>Thermoleophilia</taxon>
        <taxon>Solirubrobacterales</taxon>
        <taxon>Conexibacteraceae</taxon>
        <taxon>Conexibacter</taxon>
    </lineage>
</organism>
<dbReference type="Proteomes" id="UP001284601">
    <property type="component" value="Unassembled WGS sequence"/>
</dbReference>
<dbReference type="PROSITE" id="PS51273">
    <property type="entry name" value="GATASE_TYPE_1"/>
    <property type="match status" value="1"/>
</dbReference>
<keyword evidence="1" id="KW-0378">Hydrolase</keyword>
<dbReference type="PANTHER" id="PTHR43235">
    <property type="entry name" value="GLUTAMINE AMIDOTRANSFERASE PB2B2.05-RELATED"/>
    <property type="match status" value="1"/>
</dbReference>
<dbReference type="GO" id="GO:0016787">
    <property type="term" value="F:hydrolase activity"/>
    <property type="evidence" value="ECO:0007669"/>
    <property type="project" value="UniProtKB-KW"/>
</dbReference>
<keyword evidence="2" id="KW-1185">Reference proteome</keyword>
<dbReference type="EMBL" id="JAWSTH010000015">
    <property type="protein sequence ID" value="MDW5594302.1"/>
    <property type="molecule type" value="Genomic_DNA"/>
</dbReference>
<reference evidence="2" key="1">
    <citation type="submission" date="2023-07" db="EMBL/GenBank/DDBJ databases">
        <title>Conexibacter stalactiti sp. nov., isolated from stalactites in a lava cave and emended description of the genus Conexibacter.</title>
        <authorList>
            <person name="Lee S.D."/>
        </authorList>
    </citation>
    <scope>NUCLEOTIDE SEQUENCE [LARGE SCALE GENOMIC DNA]</scope>
    <source>
        <strain evidence="2">KCTC 39840</strain>
    </source>
</reference>
<dbReference type="CDD" id="cd01745">
    <property type="entry name" value="GATase1_2"/>
    <property type="match status" value="1"/>
</dbReference>
<evidence type="ECO:0000313" key="1">
    <source>
        <dbReference type="EMBL" id="MDW5594302.1"/>
    </source>
</evidence>
<dbReference type="InterPro" id="IPR044668">
    <property type="entry name" value="PuuD-like"/>
</dbReference>
<gene>
    <name evidence="1" type="ORF">R7226_08140</name>
</gene>
<proteinExistence type="predicted"/>
<dbReference type="SUPFAM" id="SSF52317">
    <property type="entry name" value="Class I glutamine amidotransferase-like"/>
    <property type="match status" value="1"/>
</dbReference>
<dbReference type="RefSeq" id="WP_318596573.1">
    <property type="nucleotide sequence ID" value="NZ_JAWSTH010000015.1"/>
</dbReference>
<dbReference type="Gene3D" id="3.40.50.880">
    <property type="match status" value="1"/>
</dbReference>
<sequence length="262" mass="28117">MANRPVIGILTSLERARWSVWDQQAALTPTNYLDAIRAAGGMALMIAPDPVLTQDPHEALDLVDGLILAGGNDIDPALYGAERHPETQETMAERDAFELAVTRAAMERDLPYLGICRGMQLLNIASGGTLRQHLPEEFGHHEHRKAIGTFDGADHDVRLAPGSLAARAAGEELHGTKSHHHQGIGRVGKGLVVSGWATKDELPEAIESRDHAFVLGVQWHPEADEGSRLIAALVDEARAYRHARVEAQTGVAGGAATPARAT</sequence>